<dbReference type="GO" id="GO:0006508">
    <property type="term" value="P:proteolysis"/>
    <property type="evidence" value="ECO:0007669"/>
    <property type="project" value="UniProtKB-KW"/>
</dbReference>
<accession>A0A3N0I2Q3</accession>
<evidence type="ECO:0000313" key="8">
    <source>
        <dbReference type="Proteomes" id="UP000276568"/>
    </source>
</evidence>
<feature type="domain" description="Peptidase M10 metallopeptidase" evidence="6">
    <location>
        <begin position="103"/>
        <end position="235"/>
    </location>
</feature>
<evidence type="ECO:0000313" key="7">
    <source>
        <dbReference type="EMBL" id="RNM31295.1"/>
    </source>
</evidence>
<dbReference type="InterPro" id="IPR001818">
    <property type="entry name" value="Pept_M10_metallopeptidase"/>
</dbReference>
<dbReference type="InterPro" id="IPR024079">
    <property type="entry name" value="MetalloPept_cat_dom_sf"/>
</dbReference>
<proteinExistence type="predicted"/>
<feature type="transmembrane region" description="Helical" evidence="5">
    <location>
        <begin position="21"/>
        <end position="44"/>
    </location>
</feature>
<dbReference type="SUPFAM" id="SSF55486">
    <property type="entry name" value="Metalloproteases ('zincins'), catalytic domain"/>
    <property type="match status" value="1"/>
</dbReference>
<keyword evidence="4" id="KW-0862">Zinc</keyword>
<dbReference type="CDD" id="cd04268">
    <property type="entry name" value="ZnMc_MMP_like"/>
    <property type="match status" value="1"/>
</dbReference>
<evidence type="ECO:0000256" key="5">
    <source>
        <dbReference type="SAM" id="Phobius"/>
    </source>
</evidence>
<reference evidence="7 8" key="1">
    <citation type="submission" date="2018-11" db="EMBL/GenBank/DDBJ databases">
        <title>Clostridium sp. nov., a member of the family Erysipelotrichaceae isolated from pig faeces.</title>
        <authorList>
            <person name="Chang Y.-H."/>
        </authorList>
    </citation>
    <scope>NUCLEOTIDE SEQUENCE [LARGE SCALE GENOMIC DNA]</scope>
    <source>
        <strain evidence="7 8">YH-panp20</strain>
    </source>
</reference>
<comment type="caution">
    <text evidence="7">The sequence shown here is derived from an EMBL/GenBank/DDBJ whole genome shotgun (WGS) entry which is preliminary data.</text>
</comment>
<dbReference type="AlphaFoldDB" id="A0A3N0I2Q3"/>
<dbReference type="OrthoDB" id="2148705at2"/>
<dbReference type="Pfam" id="PF00413">
    <property type="entry name" value="Peptidase_M10"/>
    <property type="match status" value="1"/>
</dbReference>
<keyword evidence="5" id="KW-0472">Membrane</keyword>
<dbReference type="Gene3D" id="3.40.390.10">
    <property type="entry name" value="Collagenase (Catalytic Domain)"/>
    <property type="match status" value="1"/>
</dbReference>
<dbReference type="GO" id="GO:0004222">
    <property type="term" value="F:metalloendopeptidase activity"/>
    <property type="evidence" value="ECO:0007669"/>
    <property type="project" value="InterPro"/>
</dbReference>
<dbReference type="Proteomes" id="UP000276568">
    <property type="component" value="Unassembled WGS sequence"/>
</dbReference>
<keyword evidence="5" id="KW-1133">Transmembrane helix</keyword>
<dbReference type="GO" id="GO:0008270">
    <property type="term" value="F:zinc ion binding"/>
    <property type="evidence" value="ECO:0007669"/>
    <property type="project" value="InterPro"/>
</dbReference>
<name>A0A3N0I2Q3_9FIRM</name>
<dbReference type="GO" id="GO:0031012">
    <property type="term" value="C:extracellular matrix"/>
    <property type="evidence" value="ECO:0007669"/>
    <property type="project" value="InterPro"/>
</dbReference>
<keyword evidence="1 7" id="KW-0645">Protease</keyword>
<evidence type="ECO:0000256" key="3">
    <source>
        <dbReference type="ARBA" id="ARBA00022801"/>
    </source>
</evidence>
<dbReference type="EMBL" id="RJQC01000001">
    <property type="protein sequence ID" value="RNM31295.1"/>
    <property type="molecule type" value="Genomic_DNA"/>
</dbReference>
<keyword evidence="2" id="KW-0479">Metal-binding</keyword>
<evidence type="ECO:0000256" key="1">
    <source>
        <dbReference type="ARBA" id="ARBA00022670"/>
    </source>
</evidence>
<evidence type="ECO:0000256" key="2">
    <source>
        <dbReference type="ARBA" id="ARBA00022723"/>
    </source>
</evidence>
<evidence type="ECO:0000259" key="6">
    <source>
        <dbReference type="Pfam" id="PF00413"/>
    </source>
</evidence>
<keyword evidence="3" id="KW-0378">Hydrolase</keyword>
<sequence length="236" mass="26219">MKRILKTIFFIPMLLFRIVLHIIWGLFKIALVLFILLAGLNIYAQNSDSQLAKSITLTENEIVSYLANDNNNANTNNLSTDDYSYYTGMKWPSDTATIYIASTNQTLRSAYEDAIANWNNTGVFTFTMADDESSADIVASDASDSNSSAAGLTETERNALTNQITHATITLNSYYLIENPYYGYTNDRIVNTAEHELGHVIGLDHNDSEISVMQSAGSYYGIQQTDIDKVQALYAA</sequence>
<gene>
    <name evidence="7" type="ORF">EDX97_01695</name>
</gene>
<dbReference type="RefSeq" id="WP_128519456.1">
    <property type="nucleotide sequence ID" value="NZ_JAXJPM010000015.1"/>
</dbReference>
<protein>
    <submittedName>
        <fullName evidence="7">Zn-dependent protease</fullName>
    </submittedName>
</protein>
<keyword evidence="8" id="KW-1185">Reference proteome</keyword>
<organism evidence="7 8">
    <name type="scientific">Absicoccus porci</name>
    <dbReference type="NCBI Taxonomy" id="2486576"/>
    <lineage>
        <taxon>Bacteria</taxon>
        <taxon>Bacillati</taxon>
        <taxon>Bacillota</taxon>
        <taxon>Erysipelotrichia</taxon>
        <taxon>Erysipelotrichales</taxon>
        <taxon>Erysipelotrichaceae</taxon>
        <taxon>Absicoccus</taxon>
    </lineage>
</organism>
<keyword evidence="5" id="KW-0812">Transmembrane</keyword>
<evidence type="ECO:0000256" key="4">
    <source>
        <dbReference type="ARBA" id="ARBA00022833"/>
    </source>
</evidence>